<dbReference type="AlphaFoldDB" id="A0AAD4SLK1"/>
<dbReference type="Pfam" id="PF02567">
    <property type="entry name" value="PhzC-PhzF"/>
    <property type="match status" value="1"/>
</dbReference>
<evidence type="ECO:0000313" key="3">
    <source>
        <dbReference type="EMBL" id="KAI3913215.1"/>
    </source>
</evidence>
<comment type="caution">
    <text evidence="3">The sequence shown here is derived from an EMBL/GenBank/DDBJ whole genome shotgun (WGS) entry which is preliminary data.</text>
</comment>
<dbReference type="EMBL" id="JAJJMB010009541">
    <property type="protein sequence ID" value="KAI3913215.1"/>
    <property type="molecule type" value="Genomic_DNA"/>
</dbReference>
<accession>A0AAD4SLK1</accession>
<dbReference type="GO" id="GO:0005737">
    <property type="term" value="C:cytoplasm"/>
    <property type="evidence" value="ECO:0007669"/>
    <property type="project" value="TreeGrafter"/>
</dbReference>
<keyword evidence="2" id="KW-0413">Isomerase</keyword>
<keyword evidence="4" id="KW-1185">Reference proteome</keyword>
<dbReference type="InterPro" id="IPR003719">
    <property type="entry name" value="Phenazine_PhzF-like"/>
</dbReference>
<dbReference type="SUPFAM" id="SSF54506">
    <property type="entry name" value="Diaminopimelate epimerase-like"/>
    <property type="match status" value="1"/>
</dbReference>
<dbReference type="Gene3D" id="3.10.310.10">
    <property type="entry name" value="Diaminopimelate Epimerase, Chain A, domain 1"/>
    <property type="match status" value="2"/>
</dbReference>
<evidence type="ECO:0000256" key="1">
    <source>
        <dbReference type="ARBA" id="ARBA00008270"/>
    </source>
</evidence>
<dbReference type="PANTHER" id="PTHR13774">
    <property type="entry name" value="PHENAZINE BIOSYNTHESIS PROTEIN"/>
    <property type="match status" value="1"/>
</dbReference>
<dbReference type="GO" id="GO:0016853">
    <property type="term" value="F:isomerase activity"/>
    <property type="evidence" value="ECO:0007669"/>
    <property type="project" value="UniProtKB-KW"/>
</dbReference>
<proteinExistence type="inferred from homology"/>
<sequence>MKIKETDGWFIRVAAEFNAPITCFLTPIRHDNDAYNDSESDQVVHYPPESENHCSSNIVLIIPTTERPSSILQHAKSNPLSFKKYPSPYVNLHPLSTVSTIRCAAAEHPSSHSFDPQVNTVNPIKYALVDAFTDKPFKGNPAAVCMLEDEDKRDDGWFIGVASEFNAPITCFLSRIRYYKDNESDHDNKNYYPVFKIRWFTSITEVNLSGHGTLAAAQYLFTRGLVKVDKIVFVTLSGITLTVKKILACRNGGKEDFSIEMDFPSNALVECNPQDIPNIPLTLNGVSVLNVKKTGFLDDVLIEVSSGQSVIHLKPNYDELQERKGRERVIYITGKAPEGSGFDFISRVFGPTIGVLEDQACGSCHCALTPYWGKKPGKTDLRSYMASPRGGVFDLHLDEENGRVKIRGKAFTVMQGSLFAQ</sequence>
<comment type="similarity">
    <text evidence="1">Belongs to the PhzF family.</text>
</comment>
<name>A0AAD4SLK1_9MAGN</name>
<reference evidence="3" key="1">
    <citation type="submission" date="2022-04" db="EMBL/GenBank/DDBJ databases">
        <title>A functionally conserved STORR gene fusion in Papaver species that diverged 16.8 million years ago.</title>
        <authorList>
            <person name="Catania T."/>
        </authorList>
    </citation>
    <scope>NUCLEOTIDE SEQUENCE</scope>
    <source>
        <strain evidence="3">S-188037</strain>
    </source>
</reference>
<protein>
    <submittedName>
        <fullName evidence="3">Uncharacterized protein</fullName>
    </submittedName>
</protein>
<dbReference type="PANTHER" id="PTHR13774:SF17">
    <property type="entry name" value="PHENAZINE BIOSYNTHESIS-LIKE DOMAIN-CONTAINING PROTEIN"/>
    <property type="match status" value="1"/>
</dbReference>
<organism evidence="3 4">
    <name type="scientific">Papaver atlanticum</name>
    <dbReference type="NCBI Taxonomy" id="357466"/>
    <lineage>
        <taxon>Eukaryota</taxon>
        <taxon>Viridiplantae</taxon>
        <taxon>Streptophyta</taxon>
        <taxon>Embryophyta</taxon>
        <taxon>Tracheophyta</taxon>
        <taxon>Spermatophyta</taxon>
        <taxon>Magnoliopsida</taxon>
        <taxon>Ranunculales</taxon>
        <taxon>Papaveraceae</taxon>
        <taxon>Papaveroideae</taxon>
        <taxon>Papaver</taxon>
    </lineage>
</organism>
<gene>
    <name evidence="3" type="ORF">MKW98_007231</name>
</gene>
<evidence type="ECO:0000256" key="2">
    <source>
        <dbReference type="ARBA" id="ARBA00023235"/>
    </source>
</evidence>
<evidence type="ECO:0000313" key="4">
    <source>
        <dbReference type="Proteomes" id="UP001202328"/>
    </source>
</evidence>
<dbReference type="Proteomes" id="UP001202328">
    <property type="component" value="Unassembled WGS sequence"/>
</dbReference>